<feature type="region of interest" description="Disordered" evidence="1">
    <location>
        <begin position="31"/>
        <end position="78"/>
    </location>
</feature>
<protein>
    <submittedName>
        <fullName evidence="2">Uncharacterized protein</fullName>
    </submittedName>
</protein>
<name>A0A381XS44_9ZZZZ</name>
<proteinExistence type="predicted"/>
<dbReference type="EMBL" id="UINC01016197">
    <property type="protein sequence ID" value="SVA67626.1"/>
    <property type="molecule type" value="Genomic_DNA"/>
</dbReference>
<sequence length="121" mass="13670">MADVTFDQFLEEQKKTTSSVKGLGKTLREQLLGDKKGEKDERRVAAGNKAWQTRQDSSNKVDEKAKKTTGDENTKQTSWLSNMADKLSFLPFMGKSTESAAQRKEKKKDTESFTKKTFGKL</sequence>
<feature type="compositionally biased region" description="Basic and acidic residues" evidence="1">
    <location>
        <begin position="31"/>
        <end position="44"/>
    </location>
</feature>
<feature type="compositionally biased region" description="Basic and acidic residues" evidence="1">
    <location>
        <begin position="101"/>
        <end position="114"/>
    </location>
</feature>
<evidence type="ECO:0000256" key="1">
    <source>
        <dbReference type="SAM" id="MobiDB-lite"/>
    </source>
</evidence>
<accession>A0A381XS44</accession>
<dbReference type="AlphaFoldDB" id="A0A381XS44"/>
<feature type="compositionally biased region" description="Basic and acidic residues" evidence="1">
    <location>
        <begin position="57"/>
        <end position="74"/>
    </location>
</feature>
<feature type="non-terminal residue" evidence="2">
    <location>
        <position position="121"/>
    </location>
</feature>
<gene>
    <name evidence="2" type="ORF">METZ01_LOCUS120480</name>
</gene>
<feature type="region of interest" description="Disordered" evidence="1">
    <location>
        <begin position="96"/>
        <end position="121"/>
    </location>
</feature>
<organism evidence="2">
    <name type="scientific">marine metagenome</name>
    <dbReference type="NCBI Taxonomy" id="408172"/>
    <lineage>
        <taxon>unclassified sequences</taxon>
        <taxon>metagenomes</taxon>
        <taxon>ecological metagenomes</taxon>
    </lineage>
</organism>
<evidence type="ECO:0000313" key="2">
    <source>
        <dbReference type="EMBL" id="SVA67626.1"/>
    </source>
</evidence>
<reference evidence="2" key="1">
    <citation type="submission" date="2018-05" db="EMBL/GenBank/DDBJ databases">
        <authorList>
            <person name="Lanie J.A."/>
            <person name="Ng W.-L."/>
            <person name="Kazmierczak K.M."/>
            <person name="Andrzejewski T.M."/>
            <person name="Davidsen T.M."/>
            <person name="Wayne K.J."/>
            <person name="Tettelin H."/>
            <person name="Glass J.I."/>
            <person name="Rusch D."/>
            <person name="Podicherti R."/>
            <person name="Tsui H.-C.T."/>
            <person name="Winkler M.E."/>
        </authorList>
    </citation>
    <scope>NUCLEOTIDE SEQUENCE</scope>
</reference>